<sequence length="511" mass="59917">MEDTRSAALEKFAKLRQVVDEKLAERRALLKRIEELDSEIRQKIPECFSAKNDCAQIHVLPSEVLSLVFQQACLCEERMEIKLSRVCRLWRSITLSSPNLWSTFTYYDSLPEVKRLSIYLERSRNRPVDLLFYIHDGGRSAVVRQLLDKAIKHVSRWRRFSLVVHEDSWPTGDLFVSVVNVSAPQLHRFEVSTLASYWYQDEELEYDDDSTDPFRYIFKGGAPLLSYVRLDSSSSDGFMPLSNMTTLEIQLGYEEARWPFRYFLHLFDLPLVNLSFIGDFYEYEGAETSTQQVTTTTLKIFRCSNYIVETLFNHIHAPQLEVLILKDHFPSPPGSPPHDSYSTTFPSLHTLALVDCHIREFEHLSLFAQATNCINHLYISFATSHFYQDEDPLYFMAKNSHQTLLWPRLKTLTYLAGPDIEEYLDDEDFECYPKVFECRSRILNTHCTLELQPSDAQFWKTKHPAFWNRLQQGGFYREMQPRDGWYPPFPPTPFDEFHRGSKDPFMTPMKY</sequence>
<dbReference type="HOGENOM" id="CLU_020999_4_0_1"/>
<evidence type="ECO:0000313" key="3">
    <source>
        <dbReference type="Proteomes" id="UP000027222"/>
    </source>
</evidence>
<dbReference type="EMBL" id="KL142370">
    <property type="protein sequence ID" value="KDR82080.1"/>
    <property type="molecule type" value="Genomic_DNA"/>
</dbReference>
<name>A0A067TFU4_GALM3</name>
<dbReference type="OrthoDB" id="2840678at2759"/>
<gene>
    <name evidence="2" type="ORF">GALMADRAFT_240561</name>
</gene>
<accession>A0A067TFU4</accession>
<reference evidence="3" key="1">
    <citation type="journal article" date="2014" name="Proc. Natl. Acad. Sci. U.S.A.">
        <title>Extensive sampling of basidiomycete genomes demonstrates inadequacy of the white-rot/brown-rot paradigm for wood decay fungi.</title>
        <authorList>
            <person name="Riley R."/>
            <person name="Salamov A.A."/>
            <person name="Brown D.W."/>
            <person name="Nagy L.G."/>
            <person name="Floudas D."/>
            <person name="Held B.W."/>
            <person name="Levasseur A."/>
            <person name="Lombard V."/>
            <person name="Morin E."/>
            <person name="Otillar R."/>
            <person name="Lindquist E.A."/>
            <person name="Sun H."/>
            <person name="LaButti K.M."/>
            <person name="Schmutz J."/>
            <person name="Jabbour D."/>
            <person name="Luo H."/>
            <person name="Baker S.E."/>
            <person name="Pisabarro A.G."/>
            <person name="Walton J.D."/>
            <person name="Blanchette R.A."/>
            <person name="Henrissat B."/>
            <person name="Martin F."/>
            <person name="Cullen D."/>
            <person name="Hibbett D.S."/>
            <person name="Grigoriev I.V."/>
        </authorList>
    </citation>
    <scope>NUCLEOTIDE SEQUENCE [LARGE SCALE GENOMIC DNA]</scope>
    <source>
        <strain evidence="3">CBS 339.88</strain>
    </source>
</reference>
<dbReference type="Proteomes" id="UP000027222">
    <property type="component" value="Unassembled WGS sequence"/>
</dbReference>
<organism evidence="2 3">
    <name type="scientific">Galerina marginata (strain CBS 339.88)</name>
    <dbReference type="NCBI Taxonomy" id="685588"/>
    <lineage>
        <taxon>Eukaryota</taxon>
        <taxon>Fungi</taxon>
        <taxon>Dikarya</taxon>
        <taxon>Basidiomycota</taxon>
        <taxon>Agaricomycotina</taxon>
        <taxon>Agaricomycetes</taxon>
        <taxon>Agaricomycetidae</taxon>
        <taxon>Agaricales</taxon>
        <taxon>Agaricineae</taxon>
        <taxon>Strophariaceae</taxon>
        <taxon>Galerina</taxon>
    </lineage>
</organism>
<dbReference type="Pfam" id="PF12937">
    <property type="entry name" value="F-box-like"/>
    <property type="match status" value="1"/>
</dbReference>
<dbReference type="AlphaFoldDB" id="A0A067TFU4"/>
<protein>
    <recommendedName>
        <fullName evidence="1">F-box domain-containing protein</fullName>
    </recommendedName>
</protein>
<proteinExistence type="predicted"/>
<dbReference type="InterPro" id="IPR001810">
    <property type="entry name" value="F-box_dom"/>
</dbReference>
<evidence type="ECO:0000259" key="1">
    <source>
        <dbReference type="Pfam" id="PF12937"/>
    </source>
</evidence>
<feature type="domain" description="F-box" evidence="1">
    <location>
        <begin position="58"/>
        <end position="104"/>
    </location>
</feature>
<keyword evidence="3" id="KW-1185">Reference proteome</keyword>
<evidence type="ECO:0000313" key="2">
    <source>
        <dbReference type="EMBL" id="KDR82080.1"/>
    </source>
</evidence>
<dbReference type="Gene3D" id="1.20.1280.50">
    <property type="match status" value="1"/>
</dbReference>